<dbReference type="HOGENOM" id="CLU_824499_0_0_1"/>
<dbReference type="STRING" id="31234.E3LIJ8"/>
<feature type="region of interest" description="Disordered" evidence="1">
    <location>
        <begin position="84"/>
        <end position="230"/>
    </location>
</feature>
<proteinExistence type="predicted"/>
<feature type="chain" id="PRO_5003173861" description="DUF19 domain-containing protein" evidence="2">
    <location>
        <begin position="17"/>
        <end position="337"/>
    </location>
</feature>
<dbReference type="InParanoid" id="E3LIJ8"/>
<protein>
    <recommendedName>
        <fullName evidence="5">DUF19 domain-containing protein</fullName>
    </recommendedName>
</protein>
<evidence type="ECO:0000313" key="3">
    <source>
        <dbReference type="EMBL" id="EFO94977.1"/>
    </source>
</evidence>
<dbReference type="AlphaFoldDB" id="E3LIJ8"/>
<sequence length="337" mass="36681">MLGQFLIVALVVSVQSNTICDIMRTDKCAISFRHALETMYDLNSRFELYCIELQNCTDEQLLCNATLTEIQSVKSRCWVIPSPNTTSNPTPINTTTTDSTIKPPTTLSVSSNTTSSEEVTPTEETTEAPVTNVTISAGTLGNTTTTTTKSTTTQTVSVNTTLPATTPTDAPTTSPSSTSTTTTESTTEVQTTPHDPYTVATTYTTTPPSSDTTESTQGTTYHPPVTEPSSTGTTTWYFPKYLDIVTTSCVAQLEAAGGQHSDLVNIVNGAIFVAEYMDPPIQFYQCYYLNDQYWMQRGLDSVSQICGAYDANILRTRLINIRNQLGCDVFGTIVYTH</sequence>
<feature type="compositionally biased region" description="Low complexity" evidence="1">
    <location>
        <begin position="84"/>
        <end position="119"/>
    </location>
</feature>
<dbReference type="EMBL" id="DS268409">
    <property type="protein sequence ID" value="EFO94977.1"/>
    <property type="molecule type" value="Genomic_DNA"/>
</dbReference>
<keyword evidence="2" id="KW-0732">Signal</keyword>
<accession>E3LIJ8</accession>
<dbReference type="Proteomes" id="UP000008281">
    <property type="component" value="Unassembled WGS sequence"/>
</dbReference>
<organism evidence="4">
    <name type="scientific">Caenorhabditis remanei</name>
    <name type="common">Caenorhabditis vulgaris</name>
    <dbReference type="NCBI Taxonomy" id="31234"/>
    <lineage>
        <taxon>Eukaryota</taxon>
        <taxon>Metazoa</taxon>
        <taxon>Ecdysozoa</taxon>
        <taxon>Nematoda</taxon>
        <taxon>Chromadorea</taxon>
        <taxon>Rhabditida</taxon>
        <taxon>Rhabditina</taxon>
        <taxon>Rhabditomorpha</taxon>
        <taxon>Rhabditoidea</taxon>
        <taxon>Rhabditidae</taxon>
        <taxon>Peloderinae</taxon>
        <taxon>Caenorhabditis</taxon>
    </lineage>
</organism>
<evidence type="ECO:0008006" key="5">
    <source>
        <dbReference type="Google" id="ProtNLM"/>
    </source>
</evidence>
<evidence type="ECO:0000256" key="1">
    <source>
        <dbReference type="SAM" id="MobiDB-lite"/>
    </source>
</evidence>
<feature type="compositionally biased region" description="Low complexity" evidence="1">
    <location>
        <begin position="127"/>
        <end position="216"/>
    </location>
</feature>
<name>E3LIJ8_CAERE</name>
<evidence type="ECO:0000313" key="4">
    <source>
        <dbReference type="Proteomes" id="UP000008281"/>
    </source>
</evidence>
<reference evidence="3" key="1">
    <citation type="submission" date="2007-07" db="EMBL/GenBank/DDBJ databases">
        <title>PCAP assembly of the Caenorhabditis remanei genome.</title>
        <authorList>
            <consortium name="The Caenorhabditis remanei Sequencing Consortium"/>
            <person name="Wilson R.K."/>
        </authorList>
    </citation>
    <scope>NUCLEOTIDE SEQUENCE [LARGE SCALE GENOMIC DNA]</scope>
    <source>
        <strain evidence="3">PB4641</strain>
    </source>
</reference>
<feature type="signal peptide" evidence="2">
    <location>
        <begin position="1"/>
        <end position="16"/>
    </location>
</feature>
<evidence type="ECO:0000256" key="2">
    <source>
        <dbReference type="SAM" id="SignalP"/>
    </source>
</evidence>
<gene>
    <name evidence="3" type="ORF">CRE_09388</name>
</gene>
<keyword evidence="4" id="KW-1185">Reference proteome</keyword>